<comment type="caution">
    <text evidence="1">The sequence shown here is derived from an EMBL/GenBank/DDBJ whole genome shotgun (WGS) entry which is preliminary data.</text>
</comment>
<dbReference type="EMBL" id="JRHO01000009">
    <property type="protein sequence ID" value="KGK99387.1"/>
    <property type="molecule type" value="Genomic_DNA"/>
</dbReference>
<name>A0A099T2N8_METMT</name>
<gene>
    <name evidence="1" type="ORF">LI82_05155</name>
</gene>
<accession>A0A099T2N8</accession>
<dbReference type="Proteomes" id="UP000029859">
    <property type="component" value="Unassembled WGS sequence"/>
</dbReference>
<proteinExistence type="predicted"/>
<organism evidence="1 2">
    <name type="scientific">Methanococcoides methylutens</name>
    <dbReference type="NCBI Taxonomy" id="2226"/>
    <lineage>
        <taxon>Archaea</taxon>
        <taxon>Methanobacteriati</taxon>
        <taxon>Methanobacteriota</taxon>
        <taxon>Stenosarchaea group</taxon>
        <taxon>Methanomicrobia</taxon>
        <taxon>Methanosarcinales</taxon>
        <taxon>Methanosarcinaceae</taxon>
        <taxon>Methanococcoides</taxon>
    </lineage>
</organism>
<dbReference type="AlphaFoldDB" id="A0A099T2N8"/>
<sequence length="69" mass="8034">MGILRYEGKYYPVGLKDHANIGFSIEEMSEDEKKLFEGTGKTMKHIKTFSQKEINEEEIVKLLKVIKKD</sequence>
<keyword evidence="2" id="KW-1185">Reference proteome</keyword>
<reference evidence="1 2" key="1">
    <citation type="submission" date="2014-09" db="EMBL/GenBank/DDBJ databases">
        <title>Draft genome sequence of an obligately methylotrophic methanogen, Methanococcoides methylutens, isolated from marine sediment.</title>
        <authorList>
            <person name="Guan Y."/>
            <person name="Ngugi D.K."/>
            <person name="Blom J."/>
            <person name="Ali S."/>
            <person name="Ferry J.G."/>
            <person name="Stingl U."/>
        </authorList>
    </citation>
    <scope>NUCLEOTIDE SEQUENCE [LARGE SCALE GENOMIC DNA]</scope>
    <source>
        <strain evidence="1 2">DSM 2657</strain>
    </source>
</reference>
<evidence type="ECO:0000313" key="2">
    <source>
        <dbReference type="Proteomes" id="UP000029859"/>
    </source>
</evidence>
<evidence type="ECO:0000313" key="1">
    <source>
        <dbReference type="EMBL" id="KGK99387.1"/>
    </source>
</evidence>
<protein>
    <submittedName>
        <fullName evidence="1">Uncharacterized protein</fullName>
    </submittedName>
</protein>